<proteinExistence type="predicted"/>
<keyword evidence="1" id="KW-0175">Coiled coil</keyword>
<sequence>MKTVTFCIICVILTILVMTILENGFSKEDEVQRIVEADKELHQPYGAGALVSIVWYEGFRDTPYKVFATHREIEDIRYRLEYKGLKSTVKNEALDLSQGDMLSFVYYSNKKDDYRMRYIPFKIEDGVFCWPYGEDKRLAQILMNKEIWDQSLQHSKLRMQRYEDNKKEIREKLGINEKSKMISKIEEALAEKNQKSQHEIELLDTCKKAKRNLLDLVGFSTQAEALQSILLELNEGELSENLVHAFVELPKHTIKDYGKAINPEYITRLKHFSEKYDEEGLDRKEQIELFQVHQKINKQILDELQRRQDDFERTLKPNEPN</sequence>
<reference evidence="2" key="1">
    <citation type="journal article" date="2015" name="Nature">
        <title>Complex archaea that bridge the gap between prokaryotes and eukaryotes.</title>
        <authorList>
            <person name="Spang A."/>
            <person name="Saw J.H."/>
            <person name="Jorgensen S.L."/>
            <person name="Zaremba-Niedzwiedzka K."/>
            <person name="Martijn J."/>
            <person name="Lind A.E."/>
            <person name="van Eijk R."/>
            <person name="Schleper C."/>
            <person name="Guy L."/>
            <person name="Ettema T.J."/>
        </authorList>
    </citation>
    <scope>NUCLEOTIDE SEQUENCE</scope>
</reference>
<dbReference type="AlphaFoldDB" id="A0A0F9M5E3"/>
<feature type="coiled-coil region" evidence="1">
    <location>
        <begin position="152"/>
        <end position="195"/>
    </location>
</feature>
<protein>
    <submittedName>
        <fullName evidence="2">Uncharacterized protein</fullName>
    </submittedName>
</protein>
<evidence type="ECO:0000313" key="2">
    <source>
        <dbReference type="EMBL" id="KKM64427.1"/>
    </source>
</evidence>
<dbReference type="EMBL" id="LAZR01010901">
    <property type="protein sequence ID" value="KKM64427.1"/>
    <property type="molecule type" value="Genomic_DNA"/>
</dbReference>
<accession>A0A0F9M5E3</accession>
<gene>
    <name evidence="2" type="ORF">LCGC14_1501500</name>
</gene>
<name>A0A0F9M5E3_9ZZZZ</name>
<evidence type="ECO:0000256" key="1">
    <source>
        <dbReference type="SAM" id="Coils"/>
    </source>
</evidence>
<organism evidence="2">
    <name type="scientific">marine sediment metagenome</name>
    <dbReference type="NCBI Taxonomy" id="412755"/>
    <lineage>
        <taxon>unclassified sequences</taxon>
        <taxon>metagenomes</taxon>
        <taxon>ecological metagenomes</taxon>
    </lineage>
</organism>
<comment type="caution">
    <text evidence="2">The sequence shown here is derived from an EMBL/GenBank/DDBJ whole genome shotgun (WGS) entry which is preliminary data.</text>
</comment>